<dbReference type="EMBL" id="QNQT01000002">
    <property type="protein sequence ID" value="RDU37280.1"/>
    <property type="molecule type" value="Genomic_DNA"/>
</dbReference>
<evidence type="ECO:0000313" key="5">
    <source>
        <dbReference type="Proteomes" id="UP000257144"/>
    </source>
</evidence>
<dbReference type="GO" id="GO:0003677">
    <property type="term" value="F:DNA binding"/>
    <property type="evidence" value="ECO:0007669"/>
    <property type="project" value="UniProtKB-KW"/>
</dbReference>
<dbReference type="PANTHER" id="PTHR30461">
    <property type="entry name" value="DNA-INVERTASE FROM LAMBDOID PROPHAGE"/>
    <property type="match status" value="1"/>
</dbReference>
<name>A0A3D8GS30_9BACI</name>
<gene>
    <name evidence="4" type="ORF">DRW41_05350</name>
</gene>
<dbReference type="GO" id="GO:0000150">
    <property type="term" value="F:DNA strand exchange activity"/>
    <property type="evidence" value="ECO:0007669"/>
    <property type="project" value="InterPro"/>
</dbReference>
<keyword evidence="1" id="KW-0238">DNA-binding</keyword>
<evidence type="ECO:0000259" key="3">
    <source>
        <dbReference type="PROSITE" id="PS51737"/>
    </source>
</evidence>
<dbReference type="Pfam" id="PF13408">
    <property type="entry name" value="Zn_ribbon_recom"/>
    <property type="match status" value="1"/>
</dbReference>
<dbReference type="AlphaFoldDB" id="A0A3D8GS30"/>
<keyword evidence="2" id="KW-0233">DNA recombination</keyword>
<dbReference type="InterPro" id="IPR050639">
    <property type="entry name" value="SSR_resolvase"/>
</dbReference>
<dbReference type="OrthoDB" id="9811097at2"/>
<sequence length="396" mass="45861">MGNIIVKLIFTEYAQGKGLKAVANILNKNGYITKKGKLFSINGVATILDNPMYIGKIRWMRLQDWEAKRRKGKNPNPIIVDGTHIPIISDELWTIVQERRASKSFKQRQSNEPFILNALLRCPKCGQGMVPAVVTSTRKDGTKKKHRYYECGDFLNKGTTTCNANSIRANEAEEYVFSVIKKLVQDEKLLIEKILGINNITKDDESAYMKEVKQLDNRLSEISKLQERYFKAFVEKLFPIDMLQERLKQVAEEKTAIEHTLSEIKGKLHQSSHKFIEPKPIHQLLQRFVATYEEATREQKKDLIQLLVKKVKVISLPQRKRVIESVELEFDFEDLHKSKSIVLIHHLFGDSSWKQLSTISQSEKHLPLYLQDFLPLFMIRFVPIYPKSPINLLNQN</sequence>
<dbReference type="PANTHER" id="PTHR30461:SF2">
    <property type="entry name" value="SERINE RECOMBINASE PINE-RELATED"/>
    <property type="match status" value="1"/>
</dbReference>
<dbReference type="InterPro" id="IPR025827">
    <property type="entry name" value="Zn_ribbon_recom_dom"/>
</dbReference>
<proteinExistence type="predicted"/>
<dbReference type="PROSITE" id="PS51737">
    <property type="entry name" value="RECOMBINASE_DNA_BIND"/>
    <property type="match status" value="1"/>
</dbReference>
<comment type="caution">
    <text evidence="4">The sequence shown here is derived from an EMBL/GenBank/DDBJ whole genome shotgun (WGS) entry which is preliminary data.</text>
</comment>
<dbReference type="InterPro" id="IPR011109">
    <property type="entry name" value="DNA_bind_recombinase_dom"/>
</dbReference>
<accession>A0A3D8GS30</accession>
<evidence type="ECO:0000256" key="1">
    <source>
        <dbReference type="ARBA" id="ARBA00023125"/>
    </source>
</evidence>
<dbReference type="InterPro" id="IPR038109">
    <property type="entry name" value="DNA_bind_recomb_sf"/>
</dbReference>
<keyword evidence="5" id="KW-1185">Reference proteome</keyword>
<evidence type="ECO:0000256" key="2">
    <source>
        <dbReference type="ARBA" id="ARBA00023172"/>
    </source>
</evidence>
<protein>
    <submittedName>
        <fullName evidence="4">Resolvase</fullName>
    </submittedName>
</protein>
<evidence type="ECO:0000313" key="4">
    <source>
        <dbReference type="EMBL" id="RDU37280.1"/>
    </source>
</evidence>
<dbReference type="Gene3D" id="3.90.1750.20">
    <property type="entry name" value="Putative Large Serine Recombinase, Chain B, Domain 2"/>
    <property type="match status" value="1"/>
</dbReference>
<feature type="domain" description="Recombinase" evidence="3">
    <location>
        <begin position="1"/>
        <end position="111"/>
    </location>
</feature>
<organism evidence="4 5">
    <name type="scientific">Neobacillus piezotolerans</name>
    <dbReference type="NCBI Taxonomy" id="2259171"/>
    <lineage>
        <taxon>Bacteria</taxon>
        <taxon>Bacillati</taxon>
        <taxon>Bacillota</taxon>
        <taxon>Bacilli</taxon>
        <taxon>Bacillales</taxon>
        <taxon>Bacillaceae</taxon>
        <taxon>Neobacillus</taxon>
    </lineage>
</organism>
<dbReference type="Proteomes" id="UP000257144">
    <property type="component" value="Unassembled WGS sequence"/>
</dbReference>
<reference evidence="4 5" key="1">
    <citation type="submission" date="2018-07" db="EMBL/GenBank/DDBJ databases">
        <title>Bacillus sp. YLB-04 draft genome sequence.</title>
        <authorList>
            <person name="Yu L."/>
            <person name="Tang X."/>
        </authorList>
    </citation>
    <scope>NUCLEOTIDE SEQUENCE [LARGE SCALE GENOMIC DNA]</scope>
    <source>
        <strain evidence="4 5">YLB-04</strain>
    </source>
</reference>
<dbReference type="Pfam" id="PF07508">
    <property type="entry name" value="Recombinase"/>
    <property type="match status" value="1"/>
</dbReference>